<keyword evidence="1" id="KW-0614">Plasmid</keyword>
<sequence length="63" mass="6957">MLVSFRRVGDYPVYVASTMNLGELRGVWLRDLLMLTPVTLIPGAMRCVDPVVGSPVSLIKCHL</sequence>
<reference evidence="1 2" key="1">
    <citation type="journal article" date="2020" name="Genes (Basel)">
        <title>Genomic Comparison of Insect Gut Symbionts from Divergent Burkholderia Subclades.</title>
        <authorList>
            <person name="Takeshita K."/>
            <person name="Kikuchi Y."/>
        </authorList>
    </citation>
    <scope>NUCLEOTIDE SEQUENCE [LARGE SCALE GENOMIC DNA]</scope>
    <source>
        <strain evidence="1 2">PGU16</strain>
        <plasmid evidence="1 2">PPGU16_p2</plasmid>
    </source>
</reference>
<geneLocation type="plasmid" evidence="1 2">
    <name>PPGU16_p2</name>
</geneLocation>
<dbReference type="RefSeq" id="WP_180727520.1">
    <property type="nucleotide sequence ID" value="NZ_AP023177.1"/>
</dbReference>
<accession>A0A7I8C153</accession>
<dbReference type="EMBL" id="AP023177">
    <property type="protein sequence ID" value="BCF94732.1"/>
    <property type="molecule type" value="Genomic_DNA"/>
</dbReference>
<gene>
    <name evidence="1" type="ORF">PPGU16_77990</name>
</gene>
<protein>
    <submittedName>
        <fullName evidence="1">Uncharacterized protein</fullName>
    </submittedName>
</protein>
<dbReference type="AlphaFoldDB" id="A0A7I8C153"/>
<keyword evidence="2" id="KW-1185">Reference proteome</keyword>
<dbReference type="KEGG" id="plad:PPGU16_77990"/>
<name>A0A7I8C153_9BURK</name>
<evidence type="ECO:0000313" key="2">
    <source>
        <dbReference type="Proteomes" id="UP000510888"/>
    </source>
</evidence>
<dbReference type="Proteomes" id="UP000510888">
    <property type="component" value="Plasmid PPGU16_p2"/>
</dbReference>
<proteinExistence type="predicted"/>
<evidence type="ECO:0000313" key="1">
    <source>
        <dbReference type="EMBL" id="BCF94732.1"/>
    </source>
</evidence>
<organism evidence="1 2">
    <name type="scientific">Paraburkholderia largidicola</name>
    <dbReference type="NCBI Taxonomy" id="3014751"/>
    <lineage>
        <taxon>Bacteria</taxon>
        <taxon>Pseudomonadati</taxon>
        <taxon>Pseudomonadota</taxon>
        <taxon>Betaproteobacteria</taxon>
        <taxon>Burkholderiales</taxon>
        <taxon>Burkholderiaceae</taxon>
        <taxon>Paraburkholderia</taxon>
    </lineage>
</organism>